<dbReference type="AlphaFoldDB" id="A0A024VJM7"/>
<evidence type="ECO:0000259" key="3">
    <source>
        <dbReference type="Pfam" id="PF14145"/>
    </source>
</evidence>
<feature type="transmembrane region" description="Helical" evidence="2">
    <location>
        <begin position="147"/>
        <end position="167"/>
    </location>
</feature>
<protein>
    <recommendedName>
        <fullName evidence="3">YrhK domain-containing protein</fullName>
    </recommendedName>
</protein>
<dbReference type="Proteomes" id="UP000030656">
    <property type="component" value="Unassembled WGS sequence"/>
</dbReference>
<proteinExistence type="predicted"/>
<feature type="transmembrane region" description="Helical" evidence="2">
    <location>
        <begin position="173"/>
        <end position="195"/>
    </location>
</feature>
<feature type="transmembrane region" description="Helical" evidence="2">
    <location>
        <begin position="114"/>
        <end position="135"/>
    </location>
</feature>
<evidence type="ECO:0000313" key="4">
    <source>
        <dbReference type="EMBL" id="ETW28488.1"/>
    </source>
</evidence>
<dbReference type="Pfam" id="PF14145">
    <property type="entry name" value="YrhK"/>
    <property type="match status" value="1"/>
</dbReference>
<reference evidence="4 5" key="2">
    <citation type="submission" date="2013-02" db="EMBL/GenBank/DDBJ databases">
        <title>The Genome Sequence of Plasmodium falciparum FCH/4.</title>
        <authorList>
            <consortium name="The Broad Institute Genome Sequencing Platform"/>
            <consortium name="The Broad Institute Genome Sequencing Center for Infectious Disease"/>
            <person name="Neafsey D."/>
            <person name="Cheeseman I."/>
            <person name="Volkman S."/>
            <person name="Adams J."/>
            <person name="Walker B."/>
            <person name="Young S.K."/>
            <person name="Zeng Q."/>
            <person name="Gargeya S."/>
            <person name="Fitzgerald M."/>
            <person name="Haas B."/>
            <person name="Abouelleil A."/>
            <person name="Alvarado L."/>
            <person name="Arachchi H.M."/>
            <person name="Berlin A.M."/>
            <person name="Chapman S.B."/>
            <person name="Dewar J."/>
            <person name="Goldberg J."/>
            <person name="Griggs A."/>
            <person name="Gujja S."/>
            <person name="Hansen M."/>
            <person name="Howarth C."/>
            <person name="Imamovic A."/>
            <person name="Larimer J."/>
            <person name="McCowan C."/>
            <person name="Murphy C."/>
            <person name="Neiman D."/>
            <person name="Pearson M."/>
            <person name="Priest M."/>
            <person name="Roberts A."/>
            <person name="Saif S."/>
            <person name="Shea T."/>
            <person name="Sisk P."/>
            <person name="Sykes S."/>
            <person name="Wortman J."/>
            <person name="Nusbaum C."/>
            <person name="Birren B."/>
        </authorList>
    </citation>
    <scope>NUCLEOTIDE SEQUENCE [LARGE SCALE GENOMIC DNA]</scope>
    <source>
        <strain evidence="4 5">FCH/4</strain>
    </source>
</reference>
<keyword evidence="2" id="KW-1133">Transmembrane helix</keyword>
<dbReference type="OrthoDB" id="369339at2759"/>
<dbReference type="EMBL" id="KI928024">
    <property type="protein sequence ID" value="ETW28488.1"/>
    <property type="molecule type" value="Genomic_DNA"/>
</dbReference>
<dbReference type="InterPro" id="IPR025424">
    <property type="entry name" value="YrhK_domain"/>
</dbReference>
<accession>A0A024VJM7</accession>
<keyword evidence="2" id="KW-0472">Membrane</keyword>
<name>A0A024VJM7_PLAFA</name>
<evidence type="ECO:0000313" key="5">
    <source>
        <dbReference type="Proteomes" id="UP000030656"/>
    </source>
</evidence>
<feature type="transmembrane region" description="Helical" evidence="2">
    <location>
        <begin position="207"/>
        <end position="232"/>
    </location>
</feature>
<keyword evidence="2" id="KW-0812">Transmembrane</keyword>
<evidence type="ECO:0000256" key="1">
    <source>
        <dbReference type="SAM" id="MobiDB-lite"/>
    </source>
</evidence>
<feature type="compositionally biased region" description="Polar residues" evidence="1">
    <location>
        <begin position="17"/>
        <end position="39"/>
    </location>
</feature>
<feature type="domain" description="YrhK" evidence="3">
    <location>
        <begin position="214"/>
        <end position="252"/>
    </location>
</feature>
<feature type="transmembrane region" description="Helical" evidence="2">
    <location>
        <begin position="91"/>
        <end position="108"/>
    </location>
</feature>
<reference evidence="4 5" key="1">
    <citation type="submission" date="2013-02" db="EMBL/GenBank/DDBJ databases">
        <title>The Genome Annotation of Plasmodium falciparum FCH/4.</title>
        <authorList>
            <consortium name="The Broad Institute Genome Sequencing Platform"/>
            <consortium name="The Broad Institute Genome Sequencing Center for Infectious Disease"/>
            <person name="Neafsey D."/>
            <person name="Hoffman S."/>
            <person name="Volkman S."/>
            <person name="Rosenthal P."/>
            <person name="Walker B."/>
            <person name="Young S.K."/>
            <person name="Zeng Q."/>
            <person name="Gargeya S."/>
            <person name="Fitzgerald M."/>
            <person name="Haas B."/>
            <person name="Abouelleil A."/>
            <person name="Allen A.W."/>
            <person name="Alvarado L."/>
            <person name="Arachchi H.M."/>
            <person name="Berlin A.M."/>
            <person name="Chapman S.B."/>
            <person name="Gainer-Dewar J."/>
            <person name="Goldberg J."/>
            <person name="Griggs A."/>
            <person name="Gujja S."/>
            <person name="Hansen M."/>
            <person name="Howarth C."/>
            <person name="Imamovic A."/>
            <person name="Ireland A."/>
            <person name="Larimer J."/>
            <person name="McCowan C."/>
            <person name="Murphy C."/>
            <person name="Pearson M."/>
            <person name="Poon T.W."/>
            <person name="Priest M."/>
            <person name="Roberts A."/>
            <person name="Saif S."/>
            <person name="Shea T."/>
            <person name="Sisk P."/>
            <person name="Sykes S."/>
            <person name="Wortman J."/>
            <person name="Nusbaum C."/>
            <person name="Birren B."/>
        </authorList>
    </citation>
    <scope>NUCLEOTIDE SEQUENCE [LARGE SCALE GENOMIC DNA]</scope>
    <source>
        <strain evidence="4 5">FCH/4</strain>
    </source>
</reference>
<organism evidence="4 5">
    <name type="scientific">Plasmodium falciparum FCH/4</name>
    <dbReference type="NCBI Taxonomy" id="1036724"/>
    <lineage>
        <taxon>Eukaryota</taxon>
        <taxon>Sar</taxon>
        <taxon>Alveolata</taxon>
        <taxon>Apicomplexa</taxon>
        <taxon>Aconoidasida</taxon>
        <taxon>Haemosporida</taxon>
        <taxon>Plasmodiidae</taxon>
        <taxon>Plasmodium</taxon>
        <taxon>Plasmodium (Laverania)</taxon>
    </lineage>
</organism>
<sequence>MPKVNTVKIDNGESDEYNSTNQSPRKLNDSSGLSKKKSGNISRKASSFIYKISKNYKKGVSFVNKKGEYIIGDEDASKITFRDFLNCPLEYHTNVMGTVLFILGSAFFLYPPLYISGCVTFAIACALCLYSNFIGAINKEQRKKNEYYGFIHYIIGCAIFILGSIYSCFENDIYSIITFIIGSLFFLWGSIMFLFSIKFTQIKNVDINILVVFFSNFIGGILFTVGSVFFFYPQLYDAACYLFIIGSIIFTLAVYFDYIIYINNNFTLDIV</sequence>
<feature type="transmembrane region" description="Helical" evidence="2">
    <location>
        <begin position="238"/>
        <end position="261"/>
    </location>
</feature>
<gene>
    <name evidence="4" type="ORF">PFFCH_04119</name>
</gene>
<feature type="region of interest" description="Disordered" evidence="1">
    <location>
        <begin position="1"/>
        <end position="39"/>
    </location>
</feature>
<evidence type="ECO:0000256" key="2">
    <source>
        <dbReference type="SAM" id="Phobius"/>
    </source>
</evidence>